<evidence type="ECO:0000256" key="1">
    <source>
        <dbReference type="ARBA" id="ARBA00004453"/>
    </source>
</evidence>
<evidence type="ECO:0000256" key="5">
    <source>
        <dbReference type="PIRNR" id="PIRNR002096"/>
    </source>
</evidence>
<keyword evidence="10" id="KW-1185">Reference proteome</keyword>
<evidence type="ECO:0000256" key="2">
    <source>
        <dbReference type="ARBA" id="ARBA00010610"/>
    </source>
</evidence>
<dbReference type="GO" id="GO:0003681">
    <property type="term" value="F:bent DNA binding"/>
    <property type="evidence" value="ECO:0007669"/>
    <property type="project" value="TreeGrafter"/>
</dbReference>
<feature type="compositionally biased region" description="Basic and acidic residues" evidence="7">
    <location>
        <begin position="96"/>
        <end position="107"/>
    </location>
</feature>
<dbReference type="Proteomes" id="UP000464524">
    <property type="component" value="Chromosome"/>
</dbReference>
<evidence type="ECO:0000256" key="4">
    <source>
        <dbReference type="ARBA" id="ARBA00023125"/>
    </source>
</evidence>
<dbReference type="AlphaFoldDB" id="A0A857JDV6"/>
<dbReference type="GO" id="GO:0005829">
    <property type="term" value="C:cytosol"/>
    <property type="evidence" value="ECO:0007669"/>
    <property type="project" value="TreeGrafter"/>
</dbReference>
<dbReference type="SMART" id="SM00528">
    <property type="entry name" value="HNS"/>
    <property type="match status" value="1"/>
</dbReference>
<dbReference type="RefSeq" id="WP_160178126.1">
    <property type="nucleotide sequence ID" value="NZ_CP047656.1"/>
</dbReference>
<accession>A0A857JDV6</accession>
<keyword evidence="3" id="KW-0963">Cytoplasm</keyword>
<dbReference type="InterPro" id="IPR001801">
    <property type="entry name" value="Histone_HNS"/>
</dbReference>
<protein>
    <recommendedName>
        <fullName evidence="5">DNA-binding protein</fullName>
    </recommendedName>
</protein>
<evidence type="ECO:0000256" key="6">
    <source>
        <dbReference type="SAM" id="Coils"/>
    </source>
</evidence>
<dbReference type="KEGG" id="pmes:FX988_00425"/>
<organism evidence="9 10">
    <name type="scientific">Paraglaciecola mesophila</name>
    <dbReference type="NCBI Taxonomy" id="197222"/>
    <lineage>
        <taxon>Bacteria</taxon>
        <taxon>Pseudomonadati</taxon>
        <taxon>Pseudomonadota</taxon>
        <taxon>Gammaproteobacteria</taxon>
        <taxon>Alteromonadales</taxon>
        <taxon>Alteromonadaceae</taxon>
        <taxon>Paraglaciecola</taxon>
    </lineage>
</organism>
<feature type="compositionally biased region" description="Basic residues" evidence="7">
    <location>
        <begin position="83"/>
        <end position="93"/>
    </location>
</feature>
<comment type="similarity">
    <text evidence="2 5">Belongs to the histone-like protein H-NS family.</text>
</comment>
<dbReference type="Gene3D" id="1.10.287.1050">
    <property type="entry name" value="H-NS histone-like proteins"/>
    <property type="match status" value="1"/>
</dbReference>
<dbReference type="EMBL" id="CP047656">
    <property type="protein sequence ID" value="QHJ10213.1"/>
    <property type="molecule type" value="Genomic_DNA"/>
</dbReference>
<dbReference type="SUPFAM" id="SSF81273">
    <property type="entry name" value="H-NS histone-like proteins"/>
    <property type="match status" value="2"/>
</dbReference>
<dbReference type="PANTHER" id="PTHR38097:SF2">
    <property type="entry name" value="DNA-BINDING PROTEIN STPA"/>
    <property type="match status" value="1"/>
</dbReference>
<reference evidence="9 10" key="1">
    <citation type="submission" date="2019-12" db="EMBL/GenBank/DDBJ databases">
        <title>Genome sequencing and assembly of endphytes of Porphyra tenera.</title>
        <authorList>
            <person name="Park J.M."/>
            <person name="Shin R."/>
            <person name="Jo S.H."/>
        </authorList>
    </citation>
    <scope>NUCLEOTIDE SEQUENCE [LARGE SCALE GENOMIC DNA]</scope>
    <source>
        <strain evidence="9 10">GPM4</strain>
    </source>
</reference>
<dbReference type="GO" id="GO:0003680">
    <property type="term" value="F:minor groove of adenine-thymine-rich DNA binding"/>
    <property type="evidence" value="ECO:0007669"/>
    <property type="project" value="TreeGrafter"/>
</dbReference>
<proteinExistence type="inferred from homology"/>
<comment type="subcellular location">
    <subcellularLocation>
        <location evidence="1">Cytoplasm</location>
        <location evidence="1">Nucleoid</location>
    </subcellularLocation>
</comment>
<feature type="domain" description="DNA-binding protein H-NS-like C-terminal" evidence="8">
    <location>
        <begin position="85"/>
        <end position="132"/>
    </location>
</feature>
<dbReference type="GO" id="GO:0000976">
    <property type="term" value="F:transcription cis-regulatory region binding"/>
    <property type="evidence" value="ECO:0007669"/>
    <property type="project" value="TreeGrafter"/>
</dbReference>
<dbReference type="PIRSF" id="PIRSF002096">
    <property type="entry name" value="HnS"/>
    <property type="match status" value="1"/>
</dbReference>
<keyword evidence="4 5" id="KW-0238">DNA-binding</keyword>
<dbReference type="GO" id="GO:0030527">
    <property type="term" value="F:structural constituent of chromatin"/>
    <property type="evidence" value="ECO:0007669"/>
    <property type="project" value="InterPro"/>
</dbReference>
<keyword evidence="6" id="KW-0175">Coiled coil</keyword>
<dbReference type="OrthoDB" id="6088948at2"/>
<dbReference type="InterPro" id="IPR037150">
    <property type="entry name" value="H-NS_C_dom_sf"/>
</dbReference>
<dbReference type="Pfam" id="PF22470">
    <property type="entry name" value="Histone_HNS_N"/>
    <property type="match status" value="1"/>
</dbReference>
<evidence type="ECO:0000259" key="8">
    <source>
        <dbReference type="SMART" id="SM00528"/>
    </source>
</evidence>
<gene>
    <name evidence="9" type="ORF">FX988_00425</name>
</gene>
<dbReference type="InterPro" id="IPR027454">
    <property type="entry name" value="Histone_HNS_N"/>
</dbReference>
<dbReference type="GO" id="GO:0001217">
    <property type="term" value="F:DNA-binding transcription repressor activity"/>
    <property type="evidence" value="ECO:0007669"/>
    <property type="project" value="TreeGrafter"/>
</dbReference>
<sequence>MSDFISILTHGRRLQGAVKELSIEELETVSDKLNSIIENRKAKELEQQEAEREKNEKLNQILAQLEEAGLDVNDLQKAEPAKKAAKVGKKRPVKYSLKDSDGNEHKWTGIGRMPKVFKAALDSGKSLESYLID</sequence>
<name>A0A857JDV6_9ALTE</name>
<dbReference type="PANTHER" id="PTHR38097">
    <property type="match status" value="1"/>
</dbReference>
<dbReference type="GO" id="GO:0009295">
    <property type="term" value="C:nucleoid"/>
    <property type="evidence" value="ECO:0007669"/>
    <property type="project" value="UniProtKB-SubCell"/>
</dbReference>
<dbReference type="Gene3D" id="4.10.430.10">
    <property type="entry name" value="Histone-like protein H-NS, C-terminal domain"/>
    <property type="match status" value="1"/>
</dbReference>
<evidence type="ECO:0000313" key="10">
    <source>
        <dbReference type="Proteomes" id="UP000464524"/>
    </source>
</evidence>
<feature type="region of interest" description="Disordered" evidence="7">
    <location>
        <begin position="79"/>
        <end position="109"/>
    </location>
</feature>
<evidence type="ECO:0000256" key="7">
    <source>
        <dbReference type="SAM" id="MobiDB-lite"/>
    </source>
</evidence>
<feature type="coiled-coil region" evidence="6">
    <location>
        <begin position="33"/>
        <end position="78"/>
    </location>
</feature>
<dbReference type="InterPro" id="IPR054180">
    <property type="entry name" value="H-NS-like_N"/>
</dbReference>
<dbReference type="InterPro" id="IPR027444">
    <property type="entry name" value="H-NS_C_dom"/>
</dbReference>
<dbReference type="GO" id="GO:0032993">
    <property type="term" value="C:protein-DNA complex"/>
    <property type="evidence" value="ECO:0007669"/>
    <property type="project" value="TreeGrafter"/>
</dbReference>
<dbReference type="GO" id="GO:0046983">
    <property type="term" value="F:protein dimerization activity"/>
    <property type="evidence" value="ECO:0007669"/>
    <property type="project" value="InterPro"/>
</dbReference>
<evidence type="ECO:0000256" key="3">
    <source>
        <dbReference type="ARBA" id="ARBA00022490"/>
    </source>
</evidence>
<dbReference type="Pfam" id="PF00816">
    <property type="entry name" value="Histone_HNS"/>
    <property type="match status" value="1"/>
</dbReference>
<evidence type="ECO:0000313" key="9">
    <source>
        <dbReference type="EMBL" id="QHJ10213.1"/>
    </source>
</evidence>